<evidence type="ECO:0000259" key="1">
    <source>
        <dbReference type="Pfam" id="PF14417"/>
    </source>
</evidence>
<gene>
    <name evidence="2" type="ORF">CTDIVETGP_2904</name>
</gene>
<accession>W6NBB1</accession>
<organism evidence="2 3">
    <name type="scientific">Clostridium tyrobutyricum DIVETGP</name>
    <dbReference type="NCBI Taxonomy" id="1408889"/>
    <lineage>
        <taxon>Bacteria</taxon>
        <taxon>Bacillati</taxon>
        <taxon>Bacillota</taxon>
        <taxon>Clostridia</taxon>
        <taxon>Eubacteriales</taxon>
        <taxon>Clostridiaceae</taxon>
        <taxon>Clostridium</taxon>
    </lineage>
</organism>
<name>W6NBB1_CLOTY</name>
<keyword evidence="3" id="KW-1185">Reference proteome</keyword>
<evidence type="ECO:0000313" key="2">
    <source>
        <dbReference type="EMBL" id="CDL92834.1"/>
    </source>
</evidence>
<comment type="caution">
    <text evidence="2">The sequence shown here is derived from an EMBL/GenBank/DDBJ whole genome shotgun (WGS) entry which is preliminary data.</text>
</comment>
<dbReference type="InterPro" id="IPR025847">
    <property type="entry name" value="MEDS_domain"/>
</dbReference>
<protein>
    <recommendedName>
        <fullName evidence="1">MEDS domain-containing protein</fullName>
    </recommendedName>
</protein>
<evidence type="ECO:0000313" key="3">
    <source>
        <dbReference type="Proteomes" id="UP000019482"/>
    </source>
</evidence>
<proteinExistence type="predicted"/>
<dbReference type="GeneID" id="29418726"/>
<dbReference type="RefSeq" id="WP_017751225.1">
    <property type="nucleotide sequence ID" value="NZ_CBXI010000044.1"/>
</dbReference>
<dbReference type="OrthoDB" id="1925880at2"/>
<dbReference type="AlphaFoldDB" id="W6NBB1"/>
<feature type="domain" description="MEDS" evidence="1">
    <location>
        <begin position="12"/>
        <end position="166"/>
    </location>
</feature>
<dbReference type="EMBL" id="CBXI010000044">
    <property type="protein sequence ID" value="CDL92834.1"/>
    <property type="molecule type" value="Genomic_DNA"/>
</dbReference>
<dbReference type="Pfam" id="PF14417">
    <property type="entry name" value="MEDS"/>
    <property type="match status" value="1"/>
</dbReference>
<sequence>MYDKNIFGVNSAFYYFGLEHFYVNIYNYIKNGIRKNEIVWLCVNNDVYKNIKSYIGAYENWYHNICNFPKILNLYKYYGVSSIRNKLIEYENGIIEKGYNGIRFIIDVKHIISISSKEDFLKFDSDMLDIIYKTRSSVMCAYDFENYVNTRDIIDDKIIEESYATHSSRLYKGELQNCQKLLNI</sequence>
<reference evidence="2 3" key="1">
    <citation type="journal article" date="2015" name="Genome Announc.">
        <title>Draft Genome Sequence of Clostridium tyrobutyricum Strain DIVETGP, Isolated from Cow's Milk for Grana Padano Production.</title>
        <authorList>
            <person name="Soggiu A."/>
            <person name="Piras C."/>
            <person name="Gaiarsa S."/>
            <person name="Sassera D."/>
            <person name="Roncada P."/>
            <person name="Bendixen E."/>
            <person name="Brasca M."/>
            <person name="Bonizzi L."/>
        </authorList>
    </citation>
    <scope>NUCLEOTIDE SEQUENCE [LARGE SCALE GENOMIC DNA]</scope>
    <source>
        <strain evidence="2 3">DIVETGP</strain>
    </source>
</reference>
<dbReference type="Proteomes" id="UP000019482">
    <property type="component" value="Unassembled WGS sequence"/>
</dbReference>